<feature type="signal peptide" evidence="2">
    <location>
        <begin position="1"/>
        <end position="17"/>
    </location>
</feature>
<keyword evidence="4" id="KW-1185">Reference proteome</keyword>
<feature type="compositionally biased region" description="Basic residues" evidence="1">
    <location>
        <begin position="67"/>
        <end position="80"/>
    </location>
</feature>
<reference evidence="3" key="1">
    <citation type="journal article" date="2021" name="IMA Fungus">
        <title>Genomic characterization of three marine fungi, including Emericellopsis atlantica sp. nov. with signatures of a generalist lifestyle and marine biomass degradation.</title>
        <authorList>
            <person name="Hagestad O.C."/>
            <person name="Hou L."/>
            <person name="Andersen J.H."/>
            <person name="Hansen E.H."/>
            <person name="Altermark B."/>
            <person name="Li C."/>
            <person name="Kuhnert E."/>
            <person name="Cox R.J."/>
            <person name="Crous P.W."/>
            <person name="Spatafora J.W."/>
            <person name="Lail K."/>
            <person name="Amirebrahimi M."/>
            <person name="Lipzen A."/>
            <person name="Pangilinan J."/>
            <person name="Andreopoulos W."/>
            <person name="Hayes R.D."/>
            <person name="Ng V."/>
            <person name="Grigoriev I.V."/>
            <person name="Jackson S.A."/>
            <person name="Sutton T.D.S."/>
            <person name="Dobson A.D.W."/>
            <person name="Rama T."/>
        </authorList>
    </citation>
    <scope>NUCLEOTIDE SEQUENCE</scope>
    <source>
        <strain evidence="3">TRa018bII</strain>
    </source>
</reference>
<proteinExistence type="predicted"/>
<dbReference type="AlphaFoldDB" id="A0A9P8C4L5"/>
<evidence type="ECO:0000313" key="3">
    <source>
        <dbReference type="EMBL" id="KAG9233310.1"/>
    </source>
</evidence>
<protein>
    <recommendedName>
        <fullName evidence="5">Secreted protein</fullName>
    </recommendedName>
</protein>
<dbReference type="EMBL" id="MU251506">
    <property type="protein sequence ID" value="KAG9233310.1"/>
    <property type="molecule type" value="Genomic_DNA"/>
</dbReference>
<name>A0A9P8C4L5_9HELO</name>
<sequence length="105" mass="11560">MFLALCGVLWLHPNVGAGGYNNKRAKGHSGLLSLSLSDDNRGHQASHDRVKARSLFPTGWLEEQDRRSKKQANSKGRARRARISAEIPGLYFGVADFPNTSRATL</sequence>
<comment type="caution">
    <text evidence="3">The sequence shown here is derived from an EMBL/GenBank/DDBJ whole genome shotgun (WGS) entry which is preliminary data.</text>
</comment>
<feature type="region of interest" description="Disordered" evidence="1">
    <location>
        <begin position="61"/>
        <end position="80"/>
    </location>
</feature>
<evidence type="ECO:0000313" key="4">
    <source>
        <dbReference type="Proteomes" id="UP000824998"/>
    </source>
</evidence>
<gene>
    <name evidence="3" type="ORF">BJ875DRAFT_464457</name>
</gene>
<keyword evidence="2" id="KW-0732">Signal</keyword>
<organism evidence="3 4">
    <name type="scientific">Amylocarpus encephaloides</name>
    <dbReference type="NCBI Taxonomy" id="45428"/>
    <lineage>
        <taxon>Eukaryota</taxon>
        <taxon>Fungi</taxon>
        <taxon>Dikarya</taxon>
        <taxon>Ascomycota</taxon>
        <taxon>Pezizomycotina</taxon>
        <taxon>Leotiomycetes</taxon>
        <taxon>Helotiales</taxon>
        <taxon>Helotiales incertae sedis</taxon>
        <taxon>Amylocarpus</taxon>
    </lineage>
</organism>
<dbReference type="Proteomes" id="UP000824998">
    <property type="component" value="Unassembled WGS sequence"/>
</dbReference>
<feature type="chain" id="PRO_5040357845" description="Secreted protein" evidence="2">
    <location>
        <begin position="18"/>
        <end position="105"/>
    </location>
</feature>
<evidence type="ECO:0000256" key="2">
    <source>
        <dbReference type="SAM" id="SignalP"/>
    </source>
</evidence>
<accession>A0A9P8C4L5</accession>
<evidence type="ECO:0008006" key="5">
    <source>
        <dbReference type="Google" id="ProtNLM"/>
    </source>
</evidence>
<evidence type="ECO:0000256" key="1">
    <source>
        <dbReference type="SAM" id="MobiDB-lite"/>
    </source>
</evidence>